<evidence type="ECO:0000313" key="1">
    <source>
        <dbReference type="EMBL" id="KYM81318.1"/>
    </source>
</evidence>
<accession>A0A151I2K6</accession>
<dbReference type="Gene3D" id="3.30.420.10">
    <property type="entry name" value="Ribonuclease H-like superfamily/Ribonuclease H"/>
    <property type="match status" value="1"/>
</dbReference>
<reference evidence="1 2" key="1">
    <citation type="submission" date="2015-09" db="EMBL/GenBank/DDBJ databases">
        <title>Atta colombica WGS genome.</title>
        <authorList>
            <person name="Nygaard S."/>
            <person name="Hu H."/>
            <person name="Boomsma J."/>
            <person name="Zhang G."/>
        </authorList>
    </citation>
    <scope>NUCLEOTIDE SEQUENCE [LARGE SCALE GENOMIC DNA]</scope>
    <source>
        <strain evidence="1">Treedump-2</strain>
        <tissue evidence="1">Whole body</tissue>
    </source>
</reference>
<dbReference type="GO" id="GO:0003676">
    <property type="term" value="F:nucleic acid binding"/>
    <property type="evidence" value="ECO:0007669"/>
    <property type="project" value="InterPro"/>
</dbReference>
<gene>
    <name evidence="1" type="ORF">ALC53_08226</name>
</gene>
<dbReference type="STRING" id="520822.A0A151I2K6"/>
<evidence type="ECO:0008006" key="3">
    <source>
        <dbReference type="Google" id="ProtNLM"/>
    </source>
</evidence>
<dbReference type="AlphaFoldDB" id="A0A151I2K6"/>
<organism evidence="1 2">
    <name type="scientific">Atta colombica</name>
    <dbReference type="NCBI Taxonomy" id="520822"/>
    <lineage>
        <taxon>Eukaryota</taxon>
        <taxon>Metazoa</taxon>
        <taxon>Ecdysozoa</taxon>
        <taxon>Arthropoda</taxon>
        <taxon>Hexapoda</taxon>
        <taxon>Insecta</taxon>
        <taxon>Pterygota</taxon>
        <taxon>Neoptera</taxon>
        <taxon>Endopterygota</taxon>
        <taxon>Hymenoptera</taxon>
        <taxon>Apocrita</taxon>
        <taxon>Aculeata</taxon>
        <taxon>Formicoidea</taxon>
        <taxon>Formicidae</taxon>
        <taxon>Myrmicinae</taxon>
        <taxon>Atta</taxon>
    </lineage>
</organism>
<protein>
    <recommendedName>
        <fullName evidence="3">Histone-lysine N-methyltransferase SETMAR</fullName>
    </recommendedName>
</protein>
<evidence type="ECO:0000313" key="2">
    <source>
        <dbReference type="Proteomes" id="UP000078540"/>
    </source>
</evidence>
<dbReference type="EMBL" id="KQ976538">
    <property type="protein sequence ID" value="KYM81318.1"/>
    <property type="molecule type" value="Genomic_DNA"/>
</dbReference>
<feature type="non-terminal residue" evidence="1">
    <location>
        <position position="1"/>
    </location>
</feature>
<keyword evidence="2" id="KW-1185">Reference proteome</keyword>
<dbReference type="Proteomes" id="UP000078540">
    <property type="component" value="Unassembled WGS sequence"/>
</dbReference>
<proteinExistence type="predicted"/>
<name>A0A151I2K6_9HYME</name>
<dbReference type="InterPro" id="IPR036397">
    <property type="entry name" value="RNaseH_sf"/>
</dbReference>
<sequence>KKVLFYQDNVPSHKSTVAMTKLYSPDLAPCDFFLFPNLKTWFDGKKFSNEKVIVNEYFTDFETAFK</sequence>